<evidence type="ECO:0000313" key="15">
    <source>
        <dbReference type="EMBL" id="MXQ92313.1"/>
    </source>
</evidence>
<gene>
    <name evidence="15" type="ORF">E5288_WYG014927</name>
</gene>
<dbReference type="GO" id="GO:0005524">
    <property type="term" value="F:ATP binding"/>
    <property type="evidence" value="ECO:0007669"/>
    <property type="project" value="InterPro"/>
</dbReference>
<name>A0A6B0RYN6_9CETA</name>
<dbReference type="Gene3D" id="3.40.50.300">
    <property type="entry name" value="P-loop containing nucleotide triphosphate hydrolases"/>
    <property type="match status" value="2"/>
</dbReference>
<keyword evidence="6" id="KW-0227">DNA damage</keyword>
<dbReference type="Pfam" id="PF00176">
    <property type="entry name" value="SNF2-rel_dom"/>
    <property type="match status" value="1"/>
</dbReference>
<comment type="subcellular location">
    <subcellularLocation>
        <location evidence="1">Nucleus</location>
    </subcellularLocation>
</comment>
<dbReference type="Gene3D" id="3.40.50.10810">
    <property type="entry name" value="Tandem AAA-ATPase domain"/>
    <property type="match status" value="1"/>
</dbReference>
<dbReference type="InterPro" id="IPR050496">
    <property type="entry name" value="SNF2_RAD54_helicase_repair"/>
</dbReference>
<dbReference type="SMART" id="SM00174">
    <property type="entry name" value="RHO"/>
    <property type="match status" value="1"/>
</dbReference>
<keyword evidence="8" id="KW-0347">Helicase</keyword>
<keyword evidence="4" id="KW-0597">Phosphoprotein</keyword>
<dbReference type="PANTHER" id="PTHR45629:SF7">
    <property type="entry name" value="DNA EXCISION REPAIR PROTEIN ERCC-6-RELATED"/>
    <property type="match status" value="1"/>
</dbReference>
<dbReference type="FunFam" id="3.40.50.300:FF:000311">
    <property type="entry name" value="GTP-binding protein RAD"/>
    <property type="match status" value="1"/>
</dbReference>
<evidence type="ECO:0000256" key="11">
    <source>
        <dbReference type="ARBA" id="ARBA00058867"/>
    </source>
</evidence>
<sequence>MKKGIEEEKKWVKVYKPKYSAKPEWVKSKDFKILIRVHSAPKEITVSKGQEEKPDSLVKYFSVVWCKASKKKHKKWEGDGVLIVKGKSFTLKDLEGKDIGRGTGYKLKELEKIEEGQTMMVGGKEIEVMGIISPDDFSSGRCFQFGGGCSAILSSSQAAKKCFSNPFKSVCKLSSKENKQNSFQSCKPRHDPYAPNSVVMLRPDKNHQWLFNKNCFPVVDVVIDPHLVYYLRPHQKEGITFLYECVMGMRVNGRCGAILADEMGLGKTLQCISLIWTLQCQGPYGGKPIVKKTLIVTPGSLVNNWKKEFQKWLGIERIKIFTVDQDHKVEEFTKSPFYSVLIISYEMLLRSLDQIKNVKFDLLICDEGHRLKNSTIKTTTALISLSCEKRIILTGTPVQNDLQEFFTLIDFVNPGILGSLSAYRKIYEEPIIISRQPSASEEERELGEQRAAELTCLTGLFILRRTQEVINQYLPPKIENVVFCRPGALQIALYRKLLNSQAVRFCLQGLLENTSHLICIGALKKLCNHPCLLFGSIKEKESNSTWDESEERNLYEGLMNVFPADYNPIMFTEEESGKLQVLSKLLAVIRELRPAEKVVLVSNYTRTLDILQEVCKRHGYAYTRLDGQTPISQRQQIVDGFNSKYSSDFIFLLSSKAGGVGLNLIGGSHLILYDIDWNPATDIQVAQIDKHKTRQAALRFPYTQDLQRNRDLANAALVTFPFSSYSSFGGSVGEGDTDQDEDTYGAKKAGVNLGWIATDLTMTLNHVTMRQGTAGMQPQQQRWSIPADGRHLMVQKEPQQYGQRSRPPAAPEDPCRRSWSSDSTDSVISSESGNTYYRVVLIGEQGVGKSTLANIFAGVHDSMDSDCEVLGEDTYERTLMVDGEIATIILLDMWENKGESEWLQDHCMQVGDAYLIVYSITDRASFEKASELRIQLRRARQTEDIPIILVGNKSDLVRCREVSVSEGRACAVVFDCKFIETSAAVQHNVKELFEGIVRQVRLRRDSKEKNERRLAYQKRRESIPRKARRFWGKIVAKNNKNMAFKLKSKSCHDLSVL</sequence>
<dbReference type="GO" id="GO:0007131">
    <property type="term" value="P:reciprocal meiotic recombination"/>
    <property type="evidence" value="ECO:0007669"/>
    <property type="project" value="TreeGrafter"/>
</dbReference>
<dbReference type="GO" id="GO:0005525">
    <property type="term" value="F:GTP binding"/>
    <property type="evidence" value="ECO:0007669"/>
    <property type="project" value="InterPro"/>
</dbReference>
<dbReference type="Pfam" id="PF00071">
    <property type="entry name" value="Ras"/>
    <property type="match status" value="1"/>
</dbReference>
<comment type="function">
    <text evidence="11">Involved in DNA repair and mitotic recombination. May play an active role in recombination processes in concert with other members of the RAD52 epistasis group.</text>
</comment>
<comment type="similarity">
    <text evidence="3">Belongs to the small GTPase superfamily. RGK family.</text>
</comment>
<evidence type="ECO:0000256" key="9">
    <source>
        <dbReference type="ARBA" id="ARBA00023125"/>
    </source>
</evidence>
<dbReference type="InterPro" id="IPR027417">
    <property type="entry name" value="P-loop_NTPase"/>
</dbReference>
<dbReference type="Proteomes" id="UP000322234">
    <property type="component" value="Unassembled WGS sequence"/>
</dbReference>
<evidence type="ECO:0000256" key="6">
    <source>
        <dbReference type="ARBA" id="ARBA00022763"/>
    </source>
</evidence>
<evidence type="ECO:0000259" key="14">
    <source>
        <dbReference type="PROSITE" id="PS51194"/>
    </source>
</evidence>
<dbReference type="GO" id="GO:0004386">
    <property type="term" value="F:helicase activity"/>
    <property type="evidence" value="ECO:0007669"/>
    <property type="project" value="UniProtKB-KW"/>
</dbReference>
<dbReference type="GO" id="GO:0000724">
    <property type="term" value="P:double-strand break repair via homologous recombination"/>
    <property type="evidence" value="ECO:0007669"/>
    <property type="project" value="TreeGrafter"/>
</dbReference>
<dbReference type="CDD" id="cd18066">
    <property type="entry name" value="DEXHc_RAD54B"/>
    <property type="match status" value="1"/>
</dbReference>
<feature type="domain" description="Helicase ATP-binding" evidence="13">
    <location>
        <begin position="248"/>
        <end position="415"/>
    </location>
</feature>
<dbReference type="SMART" id="SM00490">
    <property type="entry name" value="HELICc"/>
    <property type="match status" value="1"/>
</dbReference>
<evidence type="ECO:0000256" key="3">
    <source>
        <dbReference type="ARBA" id="ARBA00008846"/>
    </source>
</evidence>
<feature type="domain" description="Helicase C-terminal" evidence="14">
    <location>
        <begin position="584"/>
        <end position="728"/>
    </location>
</feature>
<proteinExistence type="inferred from homology"/>
<dbReference type="InterPro" id="IPR001650">
    <property type="entry name" value="Helicase_C-like"/>
</dbReference>
<dbReference type="InterPro" id="IPR001806">
    <property type="entry name" value="Small_GTPase"/>
</dbReference>
<evidence type="ECO:0000313" key="16">
    <source>
        <dbReference type="Proteomes" id="UP000322234"/>
    </source>
</evidence>
<dbReference type="PROSITE" id="PS51421">
    <property type="entry name" value="RAS"/>
    <property type="match status" value="1"/>
</dbReference>
<dbReference type="GO" id="GO:0003924">
    <property type="term" value="F:GTPase activity"/>
    <property type="evidence" value="ECO:0007669"/>
    <property type="project" value="InterPro"/>
</dbReference>
<dbReference type="GO" id="GO:0015616">
    <property type="term" value="F:DNA translocase activity"/>
    <property type="evidence" value="ECO:0007669"/>
    <property type="project" value="TreeGrafter"/>
</dbReference>
<dbReference type="InterPro" id="IPR038718">
    <property type="entry name" value="SNF2-like_sf"/>
</dbReference>
<comment type="similarity">
    <text evidence="2">Belongs to the SNF2/RAD54 helicase family.</text>
</comment>
<keyword evidence="16" id="KW-1185">Reference proteome</keyword>
<dbReference type="SMART" id="SM00173">
    <property type="entry name" value="RAS"/>
    <property type="match status" value="1"/>
</dbReference>
<dbReference type="EMBL" id="VBQZ03000081">
    <property type="protein sequence ID" value="MXQ92313.1"/>
    <property type="molecule type" value="Genomic_DNA"/>
</dbReference>
<evidence type="ECO:0000259" key="13">
    <source>
        <dbReference type="PROSITE" id="PS51192"/>
    </source>
</evidence>
<evidence type="ECO:0008006" key="17">
    <source>
        <dbReference type="Google" id="ProtNLM"/>
    </source>
</evidence>
<dbReference type="InterPro" id="IPR049730">
    <property type="entry name" value="SNF2/RAD54-like_C"/>
</dbReference>
<evidence type="ECO:0000256" key="2">
    <source>
        <dbReference type="ARBA" id="ARBA00007025"/>
    </source>
</evidence>
<dbReference type="PROSITE" id="PS51192">
    <property type="entry name" value="HELICASE_ATP_BIND_1"/>
    <property type="match status" value="1"/>
</dbReference>
<dbReference type="InterPro" id="IPR014001">
    <property type="entry name" value="Helicase_ATP-bd"/>
</dbReference>
<organism evidence="15 16">
    <name type="scientific">Bos mutus</name>
    <name type="common">wild yak</name>
    <dbReference type="NCBI Taxonomy" id="72004"/>
    <lineage>
        <taxon>Eukaryota</taxon>
        <taxon>Metazoa</taxon>
        <taxon>Chordata</taxon>
        <taxon>Craniata</taxon>
        <taxon>Vertebrata</taxon>
        <taxon>Euteleostomi</taxon>
        <taxon>Mammalia</taxon>
        <taxon>Eutheria</taxon>
        <taxon>Laurasiatheria</taxon>
        <taxon>Artiodactyla</taxon>
        <taxon>Ruminantia</taxon>
        <taxon>Pecora</taxon>
        <taxon>Bovidae</taxon>
        <taxon>Bovinae</taxon>
        <taxon>Bos</taxon>
    </lineage>
</organism>
<dbReference type="FunFam" id="1.20.120.850:FF:000004">
    <property type="entry name" value="DNA repair and recombination protein RAD54B"/>
    <property type="match status" value="1"/>
</dbReference>
<reference evidence="15" key="1">
    <citation type="submission" date="2019-10" db="EMBL/GenBank/DDBJ databases">
        <title>The sequence and de novo assembly of the wild yak genome.</title>
        <authorList>
            <person name="Liu Y."/>
        </authorList>
    </citation>
    <scope>NUCLEOTIDE SEQUENCE [LARGE SCALE GENOMIC DNA]</scope>
    <source>
        <strain evidence="15">WY2019</strain>
    </source>
</reference>
<keyword evidence="9" id="KW-0238">DNA-binding</keyword>
<evidence type="ECO:0000256" key="5">
    <source>
        <dbReference type="ARBA" id="ARBA00022741"/>
    </source>
</evidence>
<evidence type="ECO:0000256" key="8">
    <source>
        <dbReference type="ARBA" id="ARBA00022806"/>
    </source>
</evidence>
<dbReference type="InterPro" id="IPR005225">
    <property type="entry name" value="Small_GTP-bd"/>
</dbReference>
<keyword evidence="10" id="KW-0234">DNA repair</keyword>
<dbReference type="GO" id="GO:0005634">
    <property type="term" value="C:nucleus"/>
    <property type="evidence" value="ECO:0007669"/>
    <property type="project" value="UniProtKB-SubCell"/>
</dbReference>
<comment type="caution">
    <text evidence="15">The sequence shown here is derived from an EMBL/GenBank/DDBJ whole genome shotgun (WGS) entry which is preliminary data.</text>
</comment>
<dbReference type="SMART" id="SM00487">
    <property type="entry name" value="DEXDc"/>
    <property type="match status" value="1"/>
</dbReference>
<dbReference type="PANTHER" id="PTHR45629">
    <property type="entry name" value="SNF2/RAD54 FAMILY MEMBER"/>
    <property type="match status" value="1"/>
</dbReference>
<dbReference type="SUPFAM" id="SSF52540">
    <property type="entry name" value="P-loop containing nucleoside triphosphate hydrolases"/>
    <property type="match status" value="3"/>
</dbReference>
<evidence type="ECO:0000256" key="10">
    <source>
        <dbReference type="ARBA" id="ARBA00023204"/>
    </source>
</evidence>
<dbReference type="PROSITE" id="PS51194">
    <property type="entry name" value="HELICASE_CTER"/>
    <property type="match status" value="1"/>
</dbReference>
<dbReference type="InterPro" id="IPR000330">
    <property type="entry name" value="SNF2_N"/>
</dbReference>
<dbReference type="CDD" id="cd18793">
    <property type="entry name" value="SF2_C_SNF"/>
    <property type="match status" value="1"/>
</dbReference>
<dbReference type="SMART" id="SM00175">
    <property type="entry name" value="RAB"/>
    <property type="match status" value="1"/>
</dbReference>
<accession>A0A6B0RYN6</accession>
<evidence type="ECO:0000256" key="12">
    <source>
        <dbReference type="SAM" id="MobiDB-lite"/>
    </source>
</evidence>
<keyword evidence="7" id="KW-0378">Hydrolase</keyword>
<keyword evidence="8" id="KW-0067">ATP-binding</keyword>
<dbReference type="FunFam" id="3.40.50.10810:FF:000020">
    <property type="entry name" value="DNA repair and recombination protein RAD54B"/>
    <property type="match status" value="1"/>
</dbReference>
<feature type="region of interest" description="Disordered" evidence="12">
    <location>
        <begin position="797"/>
        <end position="829"/>
    </location>
</feature>
<feature type="compositionally biased region" description="Low complexity" evidence="12">
    <location>
        <begin position="818"/>
        <end position="829"/>
    </location>
</feature>
<dbReference type="PROSITE" id="PS51419">
    <property type="entry name" value="RAB"/>
    <property type="match status" value="1"/>
</dbReference>
<dbReference type="GO" id="GO:0003677">
    <property type="term" value="F:DNA binding"/>
    <property type="evidence" value="ECO:0007669"/>
    <property type="project" value="UniProtKB-KW"/>
</dbReference>
<evidence type="ECO:0000256" key="4">
    <source>
        <dbReference type="ARBA" id="ARBA00022553"/>
    </source>
</evidence>
<protein>
    <recommendedName>
        <fullName evidence="17">DNA repair and recombination protein RAD54B</fullName>
    </recommendedName>
</protein>
<dbReference type="CDD" id="cd04148">
    <property type="entry name" value="RGK"/>
    <property type="match status" value="1"/>
</dbReference>
<evidence type="ECO:0000256" key="1">
    <source>
        <dbReference type="ARBA" id="ARBA00004123"/>
    </source>
</evidence>
<keyword evidence="5" id="KW-0547">Nucleotide-binding</keyword>
<dbReference type="Pfam" id="PF00271">
    <property type="entry name" value="Helicase_C"/>
    <property type="match status" value="1"/>
</dbReference>
<dbReference type="NCBIfam" id="TIGR00231">
    <property type="entry name" value="small_GTP"/>
    <property type="match status" value="1"/>
</dbReference>
<dbReference type="AlphaFoldDB" id="A0A6B0RYN6"/>
<evidence type="ECO:0000256" key="7">
    <source>
        <dbReference type="ARBA" id="ARBA00022801"/>
    </source>
</evidence>
<dbReference type="PRINTS" id="PR00449">
    <property type="entry name" value="RASTRNSFRMNG"/>
</dbReference>